<dbReference type="Proteomes" id="UP001302676">
    <property type="component" value="Unassembled WGS sequence"/>
</dbReference>
<feature type="region of interest" description="Disordered" evidence="1">
    <location>
        <begin position="221"/>
        <end position="241"/>
    </location>
</feature>
<dbReference type="AlphaFoldDB" id="A0AAN6VAH5"/>
<evidence type="ECO:0000313" key="3">
    <source>
        <dbReference type="Proteomes" id="UP001302676"/>
    </source>
</evidence>
<keyword evidence="3" id="KW-1185">Reference proteome</keyword>
<organism evidence="2 3">
    <name type="scientific">Dichotomopilus funicola</name>
    <dbReference type="NCBI Taxonomy" id="1934379"/>
    <lineage>
        <taxon>Eukaryota</taxon>
        <taxon>Fungi</taxon>
        <taxon>Dikarya</taxon>
        <taxon>Ascomycota</taxon>
        <taxon>Pezizomycotina</taxon>
        <taxon>Sordariomycetes</taxon>
        <taxon>Sordariomycetidae</taxon>
        <taxon>Sordariales</taxon>
        <taxon>Chaetomiaceae</taxon>
        <taxon>Dichotomopilus</taxon>
    </lineage>
</organism>
<proteinExistence type="predicted"/>
<gene>
    <name evidence="2" type="ORF">C8A04DRAFT_24265</name>
</gene>
<protein>
    <submittedName>
        <fullName evidence="2">Uncharacterized protein</fullName>
    </submittedName>
</protein>
<comment type="caution">
    <text evidence="2">The sequence shown here is derived from an EMBL/GenBank/DDBJ whole genome shotgun (WGS) entry which is preliminary data.</text>
</comment>
<sequence length="241" mass="27332">MCLIGLLIPAKPKKSKSRSSRKHRSRSRSPHRRRYERPRHEHSSRHRHDNSRHESSRRERSSTRQEKRHPPQDSSRDSAAVVEDALARLCLSLEQSLIEEQQRWRAQDRWERRAELSRLDHASGGRIPADEVVGQQAQGQKQEEAPPYSPTDNTKTARVPHPILTTITPDPQPEPEQYQRGVADSPACRVENSTSVSCCHNCVCARCGSNVTMCDPEVPELEHDSPARGAFSARHRAGLGE</sequence>
<name>A0AAN6VAH5_9PEZI</name>
<feature type="compositionally biased region" description="Basic and acidic residues" evidence="1">
    <location>
        <begin position="51"/>
        <end position="76"/>
    </location>
</feature>
<reference evidence="2" key="2">
    <citation type="submission" date="2023-05" db="EMBL/GenBank/DDBJ databases">
        <authorList>
            <consortium name="Lawrence Berkeley National Laboratory"/>
            <person name="Steindorff A."/>
            <person name="Hensen N."/>
            <person name="Bonometti L."/>
            <person name="Westerberg I."/>
            <person name="Brannstrom I.O."/>
            <person name="Guillou S."/>
            <person name="Cros-Aarteil S."/>
            <person name="Calhoun S."/>
            <person name="Haridas S."/>
            <person name="Kuo A."/>
            <person name="Mondo S."/>
            <person name="Pangilinan J."/>
            <person name="Riley R."/>
            <person name="Labutti K."/>
            <person name="Andreopoulos B."/>
            <person name="Lipzen A."/>
            <person name="Chen C."/>
            <person name="Yanf M."/>
            <person name="Daum C."/>
            <person name="Ng V."/>
            <person name="Clum A."/>
            <person name="Ohm R."/>
            <person name="Martin F."/>
            <person name="Silar P."/>
            <person name="Natvig D."/>
            <person name="Lalanne C."/>
            <person name="Gautier V."/>
            <person name="Ament-Velasquez S.L."/>
            <person name="Kruys A."/>
            <person name="Hutchinson M.I."/>
            <person name="Powell A.J."/>
            <person name="Barry K."/>
            <person name="Miller A.N."/>
            <person name="Grigoriev I.V."/>
            <person name="Debuchy R."/>
            <person name="Gladieux P."/>
            <person name="Thoren M.H."/>
            <person name="Johannesson H."/>
        </authorList>
    </citation>
    <scope>NUCLEOTIDE SEQUENCE</scope>
    <source>
        <strain evidence="2">CBS 141.50</strain>
    </source>
</reference>
<dbReference type="EMBL" id="MU853555">
    <property type="protein sequence ID" value="KAK4147717.1"/>
    <property type="molecule type" value="Genomic_DNA"/>
</dbReference>
<reference evidence="2" key="1">
    <citation type="journal article" date="2023" name="Mol. Phylogenet. Evol.">
        <title>Genome-scale phylogeny and comparative genomics of the fungal order Sordariales.</title>
        <authorList>
            <person name="Hensen N."/>
            <person name="Bonometti L."/>
            <person name="Westerberg I."/>
            <person name="Brannstrom I.O."/>
            <person name="Guillou S."/>
            <person name="Cros-Aarteil S."/>
            <person name="Calhoun S."/>
            <person name="Haridas S."/>
            <person name="Kuo A."/>
            <person name="Mondo S."/>
            <person name="Pangilinan J."/>
            <person name="Riley R."/>
            <person name="LaButti K."/>
            <person name="Andreopoulos B."/>
            <person name="Lipzen A."/>
            <person name="Chen C."/>
            <person name="Yan M."/>
            <person name="Daum C."/>
            <person name="Ng V."/>
            <person name="Clum A."/>
            <person name="Steindorff A."/>
            <person name="Ohm R.A."/>
            <person name="Martin F."/>
            <person name="Silar P."/>
            <person name="Natvig D.O."/>
            <person name="Lalanne C."/>
            <person name="Gautier V."/>
            <person name="Ament-Velasquez S.L."/>
            <person name="Kruys A."/>
            <person name="Hutchinson M.I."/>
            <person name="Powell A.J."/>
            <person name="Barry K."/>
            <person name="Miller A.N."/>
            <person name="Grigoriev I.V."/>
            <person name="Debuchy R."/>
            <person name="Gladieux P."/>
            <person name="Hiltunen Thoren M."/>
            <person name="Johannesson H."/>
        </authorList>
    </citation>
    <scope>NUCLEOTIDE SEQUENCE</scope>
    <source>
        <strain evidence="2">CBS 141.50</strain>
    </source>
</reference>
<evidence type="ECO:0000313" key="2">
    <source>
        <dbReference type="EMBL" id="KAK4147717.1"/>
    </source>
</evidence>
<feature type="region of interest" description="Disordered" evidence="1">
    <location>
        <begin position="132"/>
        <end position="158"/>
    </location>
</feature>
<evidence type="ECO:0000256" key="1">
    <source>
        <dbReference type="SAM" id="MobiDB-lite"/>
    </source>
</evidence>
<dbReference type="RefSeq" id="XP_062641088.1">
    <property type="nucleotide sequence ID" value="XM_062779057.1"/>
</dbReference>
<dbReference type="GeneID" id="87815670"/>
<feature type="region of interest" description="Disordered" evidence="1">
    <location>
        <begin position="1"/>
        <end position="80"/>
    </location>
</feature>
<accession>A0AAN6VAH5</accession>
<feature type="compositionally biased region" description="Basic residues" evidence="1">
    <location>
        <begin position="11"/>
        <end position="50"/>
    </location>
</feature>